<evidence type="ECO:0000313" key="3">
    <source>
        <dbReference type="Proteomes" id="UP000664940"/>
    </source>
</evidence>
<sequence length="140" mass="15183">MYKTLSLVAGRGRCLRSGPLSLRLAPPLLPLLGWTNFLRAQWPVLRATVDAARLLVTSATFCGPSKSQNSRGRGNRRHLLMLRTPGGRGGDAGGGSPPSDGHSQRYLRPNPRNPWLLQGFGRCREGSWDGEIVQDDLGGP</sequence>
<feature type="compositionally biased region" description="Polar residues" evidence="1">
    <location>
        <begin position="63"/>
        <end position="72"/>
    </location>
</feature>
<reference evidence="2 3" key="1">
    <citation type="journal article" date="2020" name="Nature">
        <title>Six reference-quality genomes reveal evolution of bat adaptations.</title>
        <authorList>
            <person name="Jebb D."/>
            <person name="Huang Z."/>
            <person name="Pippel M."/>
            <person name="Hughes G.M."/>
            <person name="Lavrichenko K."/>
            <person name="Devanna P."/>
            <person name="Winkler S."/>
            <person name="Jermiin L.S."/>
            <person name="Skirmuntt E.C."/>
            <person name="Katzourakis A."/>
            <person name="Burkitt-Gray L."/>
            <person name="Ray D.A."/>
            <person name="Sullivan K.A.M."/>
            <person name="Roscito J.G."/>
            <person name="Kirilenko B.M."/>
            <person name="Davalos L.M."/>
            <person name="Corthals A.P."/>
            <person name="Power M.L."/>
            <person name="Jones G."/>
            <person name="Ransome R.D."/>
            <person name="Dechmann D.K.N."/>
            <person name="Locatelli A.G."/>
            <person name="Puechmaille S.J."/>
            <person name="Fedrigo O."/>
            <person name="Jarvis E.D."/>
            <person name="Hiller M."/>
            <person name="Vernes S.C."/>
            <person name="Myers E.W."/>
            <person name="Teeling E.C."/>
        </authorList>
    </citation>
    <scope>NUCLEOTIDE SEQUENCE [LARGE SCALE GENOMIC DNA]</scope>
    <source>
        <strain evidence="2">Bat1K_MPI-CBG_1</strain>
    </source>
</reference>
<dbReference type="AlphaFoldDB" id="A0A834DFL0"/>
<name>A0A834DFL0_9CHIR</name>
<feature type="compositionally biased region" description="Gly residues" evidence="1">
    <location>
        <begin position="86"/>
        <end position="96"/>
    </location>
</feature>
<organism evidence="2 3">
    <name type="scientific">Phyllostomus discolor</name>
    <name type="common">pale spear-nosed bat</name>
    <dbReference type="NCBI Taxonomy" id="89673"/>
    <lineage>
        <taxon>Eukaryota</taxon>
        <taxon>Metazoa</taxon>
        <taxon>Chordata</taxon>
        <taxon>Craniata</taxon>
        <taxon>Vertebrata</taxon>
        <taxon>Euteleostomi</taxon>
        <taxon>Mammalia</taxon>
        <taxon>Eutheria</taxon>
        <taxon>Laurasiatheria</taxon>
        <taxon>Chiroptera</taxon>
        <taxon>Yangochiroptera</taxon>
        <taxon>Phyllostomidae</taxon>
        <taxon>Phyllostominae</taxon>
        <taxon>Phyllostomus</taxon>
    </lineage>
</organism>
<gene>
    <name evidence="2" type="ORF">HJG60_009036</name>
</gene>
<accession>A0A834DFL0</accession>
<proteinExistence type="predicted"/>
<comment type="caution">
    <text evidence="2">The sequence shown here is derived from an EMBL/GenBank/DDBJ whole genome shotgun (WGS) entry which is preliminary data.</text>
</comment>
<protein>
    <submittedName>
        <fullName evidence="2">Uncharacterized protein</fullName>
    </submittedName>
</protein>
<evidence type="ECO:0000313" key="2">
    <source>
        <dbReference type="EMBL" id="KAF6078124.1"/>
    </source>
</evidence>
<evidence type="ECO:0000256" key="1">
    <source>
        <dbReference type="SAM" id="MobiDB-lite"/>
    </source>
</evidence>
<dbReference type="Proteomes" id="UP000664940">
    <property type="component" value="Unassembled WGS sequence"/>
</dbReference>
<dbReference type="EMBL" id="JABVXQ010000014">
    <property type="protein sequence ID" value="KAF6078124.1"/>
    <property type="molecule type" value="Genomic_DNA"/>
</dbReference>
<feature type="region of interest" description="Disordered" evidence="1">
    <location>
        <begin position="63"/>
        <end position="113"/>
    </location>
</feature>